<proteinExistence type="predicted"/>
<accession>A0A2R8BWU7</accession>
<name>A0A2R8BWU7_9RHOB</name>
<dbReference type="EMBL" id="ONZF01000005">
    <property type="protein sequence ID" value="SPJ24634.1"/>
    <property type="molecule type" value="Genomic_DNA"/>
</dbReference>
<dbReference type="Pfam" id="PF06748">
    <property type="entry name" value="DUF1217"/>
    <property type="match status" value="1"/>
</dbReference>
<evidence type="ECO:0000313" key="1">
    <source>
        <dbReference type="EMBL" id="SPJ24634.1"/>
    </source>
</evidence>
<dbReference type="Proteomes" id="UP000244912">
    <property type="component" value="Unassembled WGS sequence"/>
</dbReference>
<dbReference type="OrthoDB" id="7824597at2"/>
<reference evidence="1 2" key="1">
    <citation type="submission" date="2018-03" db="EMBL/GenBank/DDBJ databases">
        <authorList>
            <person name="Keele B.F."/>
        </authorList>
    </citation>
    <scope>NUCLEOTIDE SEQUENCE [LARGE SCALE GENOMIC DNA]</scope>
    <source>
        <strain evidence="1 2">CECT 8504</strain>
    </source>
</reference>
<dbReference type="AlphaFoldDB" id="A0A2R8BWU7"/>
<organism evidence="1 2">
    <name type="scientific">Palleronia abyssalis</name>
    <dbReference type="NCBI Taxonomy" id="1501240"/>
    <lineage>
        <taxon>Bacteria</taxon>
        <taxon>Pseudomonadati</taxon>
        <taxon>Pseudomonadota</taxon>
        <taxon>Alphaproteobacteria</taxon>
        <taxon>Rhodobacterales</taxon>
        <taxon>Roseobacteraceae</taxon>
        <taxon>Palleronia</taxon>
    </lineage>
</organism>
<evidence type="ECO:0000313" key="2">
    <source>
        <dbReference type="Proteomes" id="UP000244912"/>
    </source>
</evidence>
<dbReference type="InterPro" id="IPR023157">
    <property type="entry name" value="AGR-C-984p-like_sf"/>
</dbReference>
<gene>
    <name evidence="1" type="ORF">PAA8504_02471</name>
</gene>
<evidence type="ECO:0008006" key="3">
    <source>
        <dbReference type="Google" id="ProtNLM"/>
    </source>
</evidence>
<dbReference type="InterPro" id="IPR010626">
    <property type="entry name" value="DUF1217"/>
</dbReference>
<keyword evidence="2" id="KW-1185">Reference proteome</keyword>
<sequence>MSFSPIVPMGGLGGFRFLNRTRETQQATFEAQPRISRNIEAFSARIATVSSAKELVEDRQLLEVALGAFGLDEDINSKYLIERVLSEDPDNDTSLSSRFADKRYQALSDAFGFGKLGGPSTAFPGFSDKIIAQYTDRQFEVAVGEVDPDMRLALGFSRGLEEIVAKDMSNDAAWFTVMGNRPLRTVLETALGLPKSLGTLDIDQQLEVFKDRAKAKFGTNSINDIAAKDMSATVTDTFLLRSQVNALAENQLSGASVALSLLQSAPRFLL</sequence>
<dbReference type="Gene3D" id="1.10.3700.10">
    <property type="entry name" value="AGR C 984p-like"/>
    <property type="match status" value="1"/>
</dbReference>
<protein>
    <recommendedName>
        <fullName evidence="3">Flagellar protein</fullName>
    </recommendedName>
</protein>
<dbReference type="RefSeq" id="WP_108894460.1">
    <property type="nucleotide sequence ID" value="NZ_ONZF01000005.1"/>
</dbReference>
<dbReference type="SUPFAM" id="SSF158837">
    <property type="entry name" value="AGR C 984p-like"/>
    <property type="match status" value="1"/>
</dbReference>